<comment type="caution">
    <text evidence="1">The sequence shown here is derived from an EMBL/GenBank/DDBJ whole genome shotgun (WGS) entry which is preliminary data.</text>
</comment>
<proteinExistence type="predicted"/>
<gene>
    <name evidence="1" type="ORF">ENSA7_80390</name>
</gene>
<sequence length="163" mass="17778">MHRVASRRNFRRGRGAETQLYRAYCKFRQHCPRRKGQARRREALHHGLLAGAGEQQPAPANTDGISDELFAKVCAAENVDDSSTVFLARDASGTIQRVVVTPTRDIADMGNLVFDMDGALLGHDTGGEFPWDDAKALAEENERVAELMGGASIPNDATPLACK</sequence>
<dbReference type="Proteomes" id="UP000238823">
    <property type="component" value="Unassembled WGS sequence"/>
</dbReference>
<name>A0A2S9XLQ2_9BACT</name>
<dbReference type="EMBL" id="PVNL01000147">
    <property type="protein sequence ID" value="PRP93611.1"/>
    <property type="molecule type" value="Genomic_DNA"/>
</dbReference>
<evidence type="ECO:0000313" key="2">
    <source>
        <dbReference type="Proteomes" id="UP000238823"/>
    </source>
</evidence>
<protein>
    <submittedName>
        <fullName evidence="1">Uncharacterized protein</fullName>
    </submittedName>
</protein>
<organism evidence="1 2">
    <name type="scientific">Enhygromyxa salina</name>
    <dbReference type="NCBI Taxonomy" id="215803"/>
    <lineage>
        <taxon>Bacteria</taxon>
        <taxon>Pseudomonadati</taxon>
        <taxon>Myxococcota</taxon>
        <taxon>Polyangia</taxon>
        <taxon>Nannocystales</taxon>
        <taxon>Nannocystaceae</taxon>
        <taxon>Enhygromyxa</taxon>
    </lineage>
</organism>
<dbReference type="AlphaFoldDB" id="A0A2S9XLQ2"/>
<reference evidence="1 2" key="1">
    <citation type="submission" date="2018-03" db="EMBL/GenBank/DDBJ databases">
        <title>Draft Genome Sequences of the Obligatory Marine Myxobacteria Enhygromyxa salina SWB007.</title>
        <authorList>
            <person name="Poehlein A."/>
            <person name="Moghaddam J.A."/>
            <person name="Harms H."/>
            <person name="Alanjari M."/>
            <person name="Koenig G.M."/>
            <person name="Daniel R."/>
            <person name="Schaeberle T.F."/>
        </authorList>
    </citation>
    <scope>NUCLEOTIDE SEQUENCE [LARGE SCALE GENOMIC DNA]</scope>
    <source>
        <strain evidence="1 2">SWB007</strain>
    </source>
</reference>
<accession>A0A2S9XLQ2</accession>
<evidence type="ECO:0000313" key="1">
    <source>
        <dbReference type="EMBL" id="PRP93611.1"/>
    </source>
</evidence>